<keyword evidence="3" id="KW-0238">DNA-binding</keyword>
<dbReference type="InterPro" id="IPR005119">
    <property type="entry name" value="LysR_subst-bd"/>
</dbReference>
<protein>
    <submittedName>
        <fullName evidence="6">LysR family transcriptional regulator</fullName>
    </submittedName>
</protein>
<name>A0A7Y8K865_9PSED</name>
<comment type="caution">
    <text evidence="6">The sequence shown here is derived from an EMBL/GenBank/DDBJ whole genome shotgun (WGS) entry which is preliminary data.</text>
</comment>
<dbReference type="CDD" id="cd05466">
    <property type="entry name" value="PBP2_LTTR_substrate"/>
    <property type="match status" value="1"/>
</dbReference>
<dbReference type="Gene3D" id="3.40.190.10">
    <property type="entry name" value="Periplasmic binding protein-like II"/>
    <property type="match status" value="2"/>
</dbReference>
<evidence type="ECO:0000259" key="5">
    <source>
        <dbReference type="PROSITE" id="PS50931"/>
    </source>
</evidence>
<dbReference type="Pfam" id="PF03466">
    <property type="entry name" value="LysR_substrate"/>
    <property type="match status" value="1"/>
</dbReference>
<dbReference type="PRINTS" id="PR00039">
    <property type="entry name" value="HTHLYSR"/>
</dbReference>
<dbReference type="Proteomes" id="UP000537188">
    <property type="component" value="Unassembled WGS sequence"/>
</dbReference>
<dbReference type="Gene3D" id="1.10.10.10">
    <property type="entry name" value="Winged helix-like DNA-binding domain superfamily/Winged helix DNA-binding domain"/>
    <property type="match status" value="1"/>
</dbReference>
<dbReference type="SUPFAM" id="SSF46785">
    <property type="entry name" value="Winged helix' DNA-binding domain"/>
    <property type="match status" value="1"/>
</dbReference>
<dbReference type="SUPFAM" id="SSF53850">
    <property type="entry name" value="Periplasmic binding protein-like II"/>
    <property type="match status" value="1"/>
</dbReference>
<reference evidence="6 7" key="1">
    <citation type="submission" date="2020-04" db="EMBL/GenBank/DDBJ databases">
        <title>Molecular characterization of pseudomonads from Agaricus bisporus reveal novel blotch 2 pathogens in Western Europe.</title>
        <authorList>
            <person name="Taparia T."/>
            <person name="Krijger M."/>
            <person name="Haynes E."/>
            <person name="Elpinstone J.G."/>
            <person name="Noble R."/>
            <person name="Van Der Wolf J."/>
        </authorList>
    </citation>
    <scope>NUCLEOTIDE SEQUENCE [LARGE SCALE GENOMIC DNA]</scope>
    <source>
        <strain evidence="6 7">IPO3781</strain>
    </source>
</reference>
<gene>
    <name evidence="6" type="ORF">HX828_29060</name>
</gene>
<dbReference type="RefSeq" id="WP_177116004.1">
    <property type="nucleotide sequence ID" value="NZ_JACARF010000058.1"/>
</dbReference>
<dbReference type="GO" id="GO:0003700">
    <property type="term" value="F:DNA-binding transcription factor activity"/>
    <property type="evidence" value="ECO:0007669"/>
    <property type="project" value="InterPro"/>
</dbReference>
<evidence type="ECO:0000313" key="7">
    <source>
        <dbReference type="Proteomes" id="UP000537188"/>
    </source>
</evidence>
<evidence type="ECO:0000256" key="4">
    <source>
        <dbReference type="ARBA" id="ARBA00023163"/>
    </source>
</evidence>
<evidence type="ECO:0000256" key="1">
    <source>
        <dbReference type="ARBA" id="ARBA00009437"/>
    </source>
</evidence>
<comment type="similarity">
    <text evidence="1">Belongs to the LysR transcriptional regulatory family.</text>
</comment>
<dbReference type="EMBL" id="JACARF010000058">
    <property type="protein sequence ID" value="NWE79617.1"/>
    <property type="molecule type" value="Genomic_DNA"/>
</dbReference>
<sequence length="306" mass="33471">MSHLDHLRTFIEAYRLQSFTRAAEALGITQPAASQHIQALEAFVGKPLFVRRARGVTATEAADELARAVGPMLDGLQMRLATYRLGSEGGGTVHIAGPSDFIDAKVAAGLAPLMAQGFRIRLHTGNRDRIYSLLNASTADLAITASMPDEHSHGFARLLTERFLLVLAPQMADALGKHPTAERLASLPLIAYDEDLPLIRPVWTAMFRFAPTLQAALTIPDLRIIQDLVIKGQGWSVLPDYQCTEARESGRLVSITSEKNAPTNNLYLVWNKASMRNPRIVHVRDFILGLFNESASARASDEVLPG</sequence>
<dbReference type="InterPro" id="IPR036390">
    <property type="entry name" value="WH_DNA-bd_sf"/>
</dbReference>
<dbReference type="Pfam" id="PF00126">
    <property type="entry name" value="HTH_1"/>
    <property type="match status" value="1"/>
</dbReference>
<dbReference type="InterPro" id="IPR000847">
    <property type="entry name" value="LysR_HTH_N"/>
</dbReference>
<evidence type="ECO:0000256" key="3">
    <source>
        <dbReference type="ARBA" id="ARBA00023125"/>
    </source>
</evidence>
<evidence type="ECO:0000313" key="6">
    <source>
        <dbReference type="EMBL" id="NWE79617.1"/>
    </source>
</evidence>
<accession>A0A7Y8K865</accession>
<dbReference type="AlphaFoldDB" id="A0A7Y8K865"/>
<evidence type="ECO:0000256" key="2">
    <source>
        <dbReference type="ARBA" id="ARBA00023015"/>
    </source>
</evidence>
<dbReference type="PROSITE" id="PS50931">
    <property type="entry name" value="HTH_LYSR"/>
    <property type="match status" value="1"/>
</dbReference>
<feature type="domain" description="HTH lysR-type" evidence="5">
    <location>
        <begin position="1"/>
        <end position="59"/>
    </location>
</feature>
<dbReference type="GO" id="GO:0000976">
    <property type="term" value="F:transcription cis-regulatory region binding"/>
    <property type="evidence" value="ECO:0007669"/>
    <property type="project" value="TreeGrafter"/>
</dbReference>
<dbReference type="PANTHER" id="PTHR30126:SF39">
    <property type="entry name" value="HTH-TYPE TRANSCRIPTIONAL REGULATOR CYSL"/>
    <property type="match status" value="1"/>
</dbReference>
<organism evidence="6 7">
    <name type="scientific">Pseudomonas yamanorum</name>
    <dbReference type="NCBI Taxonomy" id="515393"/>
    <lineage>
        <taxon>Bacteria</taxon>
        <taxon>Pseudomonadati</taxon>
        <taxon>Pseudomonadota</taxon>
        <taxon>Gammaproteobacteria</taxon>
        <taxon>Pseudomonadales</taxon>
        <taxon>Pseudomonadaceae</taxon>
        <taxon>Pseudomonas</taxon>
    </lineage>
</organism>
<keyword evidence="4" id="KW-0804">Transcription</keyword>
<dbReference type="InterPro" id="IPR036388">
    <property type="entry name" value="WH-like_DNA-bd_sf"/>
</dbReference>
<keyword evidence="2" id="KW-0805">Transcription regulation</keyword>
<proteinExistence type="inferred from homology"/>
<dbReference type="PANTHER" id="PTHR30126">
    <property type="entry name" value="HTH-TYPE TRANSCRIPTIONAL REGULATOR"/>
    <property type="match status" value="1"/>
</dbReference>